<gene>
    <name evidence="1" type="ORF">Q664_25295</name>
</gene>
<accession>A0A084SR68</accession>
<dbReference type="EMBL" id="JPMI01000167">
    <property type="protein sequence ID" value="KFA90953.1"/>
    <property type="molecule type" value="Genomic_DNA"/>
</dbReference>
<organism evidence="1 2">
    <name type="scientific">Archangium violaceum Cb vi76</name>
    <dbReference type="NCBI Taxonomy" id="1406225"/>
    <lineage>
        <taxon>Bacteria</taxon>
        <taxon>Pseudomonadati</taxon>
        <taxon>Myxococcota</taxon>
        <taxon>Myxococcia</taxon>
        <taxon>Myxococcales</taxon>
        <taxon>Cystobacterineae</taxon>
        <taxon>Archangiaceae</taxon>
        <taxon>Archangium</taxon>
    </lineage>
</organism>
<protein>
    <submittedName>
        <fullName evidence="1">Uncharacterized protein</fullName>
    </submittedName>
</protein>
<evidence type="ECO:0000313" key="2">
    <source>
        <dbReference type="Proteomes" id="UP000028547"/>
    </source>
</evidence>
<dbReference type="AlphaFoldDB" id="A0A084SR68"/>
<name>A0A084SR68_9BACT</name>
<evidence type="ECO:0000313" key="1">
    <source>
        <dbReference type="EMBL" id="KFA90953.1"/>
    </source>
</evidence>
<sequence>MGEQRMQSTVGAVYSMCVEVAGNMRLSAVLGLILLVGGWGCAARPASFAIHVHDEPTGAVRYEGPLAGPYDELSTLVDTACKHMKSQVADKGPISPGYCALFFHAPLVDSPSPREKWFIAHISPIGVTNELERSCRLPMDPVEPTSTALLVLGGGPTGLQPSVTSIWHPTLFLNQTTGRTWEHDVLVFSMDAPGTCAVYSFSGFSGVVTRRQHKTFVPVGAIDNGEGVLRISAGNTGP</sequence>
<reference evidence="1 2" key="1">
    <citation type="submission" date="2014-07" db="EMBL/GenBank/DDBJ databases">
        <title>Draft Genome Sequence of Gephyronic Acid Producer, Cystobacter violaceus Strain Cb vi76.</title>
        <authorList>
            <person name="Stevens D.C."/>
            <person name="Young J."/>
            <person name="Carmichael R."/>
            <person name="Tan J."/>
            <person name="Taylor R.E."/>
        </authorList>
    </citation>
    <scope>NUCLEOTIDE SEQUENCE [LARGE SCALE GENOMIC DNA]</scope>
    <source>
        <strain evidence="1 2">Cb vi76</strain>
    </source>
</reference>
<dbReference type="Proteomes" id="UP000028547">
    <property type="component" value="Unassembled WGS sequence"/>
</dbReference>
<proteinExistence type="predicted"/>
<comment type="caution">
    <text evidence="1">The sequence shown here is derived from an EMBL/GenBank/DDBJ whole genome shotgun (WGS) entry which is preliminary data.</text>
</comment>